<reference evidence="2" key="3">
    <citation type="submission" date="2025-09" db="UniProtKB">
        <authorList>
            <consortium name="Ensembl"/>
        </authorList>
    </citation>
    <scope>IDENTIFICATION</scope>
</reference>
<dbReference type="STRING" id="9925.ENSCHIP00000008180"/>
<proteinExistence type="predicted"/>
<keyword evidence="3" id="KW-1185">Reference proteome</keyword>
<protein>
    <submittedName>
        <fullName evidence="2">Uncharacterized protein</fullName>
    </submittedName>
</protein>
<name>A0A452E835_CAPHI</name>
<sequence length="109" mass="12700">PIYMLNRIIWLLAVVEIFTNEMVKFLNLLAEQQTKMHNVIYQNHLALDYLPFSLSNCCLQIDDKGKVTEEITRKMTKIAHVPVQTWKGWNPGELLEGWFSYLGGFKTLV</sequence>
<feature type="signal peptide" evidence="1">
    <location>
        <begin position="1"/>
        <end position="19"/>
    </location>
</feature>
<keyword evidence="1" id="KW-0732">Signal</keyword>
<dbReference type="GeneTree" id="ENSGT00940000165291"/>
<dbReference type="Gene3D" id="1.10.287.210">
    <property type="match status" value="1"/>
</dbReference>
<reference evidence="2" key="2">
    <citation type="submission" date="2025-08" db="UniProtKB">
        <authorList>
            <consortium name="Ensembl"/>
        </authorList>
    </citation>
    <scope>IDENTIFICATION</scope>
</reference>
<evidence type="ECO:0000256" key="1">
    <source>
        <dbReference type="SAM" id="SignalP"/>
    </source>
</evidence>
<organism evidence="2 3">
    <name type="scientific">Capra hircus</name>
    <name type="common">Goat</name>
    <dbReference type="NCBI Taxonomy" id="9925"/>
    <lineage>
        <taxon>Eukaryota</taxon>
        <taxon>Metazoa</taxon>
        <taxon>Chordata</taxon>
        <taxon>Craniata</taxon>
        <taxon>Vertebrata</taxon>
        <taxon>Euteleostomi</taxon>
        <taxon>Mammalia</taxon>
        <taxon>Eutheria</taxon>
        <taxon>Laurasiatheria</taxon>
        <taxon>Artiodactyla</taxon>
        <taxon>Ruminantia</taxon>
        <taxon>Pecora</taxon>
        <taxon>Bovidae</taxon>
        <taxon>Caprinae</taxon>
        <taxon>Capra</taxon>
    </lineage>
</organism>
<evidence type="ECO:0000313" key="3">
    <source>
        <dbReference type="Proteomes" id="UP000291000"/>
    </source>
</evidence>
<dbReference type="SUPFAM" id="SSF58069">
    <property type="entry name" value="Virus ectodomain"/>
    <property type="match status" value="1"/>
</dbReference>
<dbReference type="Ensembl" id="ENSCHIT00000015938.1">
    <property type="protein sequence ID" value="ENSCHIP00000008180.1"/>
    <property type="gene ID" value="ENSCHIG00000011451.1"/>
</dbReference>
<dbReference type="AlphaFoldDB" id="A0A452E835"/>
<dbReference type="EMBL" id="LWLT01000004">
    <property type="status" value="NOT_ANNOTATED_CDS"/>
    <property type="molecule type" value="Genomic_DNA"/>
</dbReference>
<dbReference type="OMA" id="KITHVPI"/>
<dbReference type="Proteomes" id="UP000291000">
    <property type="component" value="Chromosome 3"/>
</dbReference>
<feature type="chain" id="PRO_5019042217" evidence="1">
    <location>
        <begin position="20"/>
        <end position="109"/>
    </location>
</feature>
<dbReference type="Bgee" id="ENSCHIG00000011451">
    <property type="expression patterns" value="Expressed in adult mammalian kidney and 4 other cell types or tissues"/>
</dbReference>
<evidence type="ECO:0000313" key="2">
    <source>
        <dbReference type="Ensembl" id="ENSCHIP00000008180.1"/>
    </source>
</evidence>
<accession>A0A452E835</accession>
<reference evidence="2 3" key="1">
    <citation type="submission" date="2016-04" db="EMBL/GenBank/DDBJ databases">
        <title>Polished mammalian reference genomes with single-molecule sequencing and chromosome conformation capture applied to the Capra hircus genome.</title>
        <authorList>
            <person name="Bickhart D.M."/>
            <person name="Koren S."/>
            <person name="Rosen B."/>
            <person name="Hastie A."/>
            <person name="Liachko I."/>
            <person name="Sullivan S.T."/>
            <person name="Burton J."/>
            <person name="Sayre B.L."/>
            <person name="Huson H.J."/>
            <person name="Lee J."/>
            <person name="Lam E."/>
            <person name="Kelley C.M."/>
            <person name="Hutchison J.L."/>
            <person name="Zhou Y."/>
            <person name="Sun J."/>
            <person name="Crisa A."/>
            <person name="Schwartz J.C."/>
            <person name="Hammond J.A."/>
            <person name="Schroeder S.G."/>
            <person name="Liu G.E."/>
            <person name="Dunham M."/>
            <person name="Shendure J."/>
            <person name="Sonstegard T.S."/>
            <person name="Phillippy A.M."/>
            <person name="Van Tassell C.P."/>
            <person name="Smith T.P."/>
        </authorList>
    </citation>
    <scope>NUCLEOTIDE SEQUENCE [LARGE SCALE GENOMIC DNA]</scope>
</reference>